<dbReference type="Proteomes" id="UP000298652">
    <property type="component" value="Chromosome 5"/>
</dbReference>
<keyword evidence="1" id="KW-0732">Signal</keyword>
<dbReference type="EMBL" id="CM016556">
    <property type="protein sequence ID" value="TKW17443.1"/>
    <property type="molecule type" value="Genomic_DNA"/>
</dbReference>
<accession>A0A4U6US97</accession>
<evidence type="ECO:0000256" key="1">
    <source>
        <dbReference type="SAM" id="SignalP"/>
    </source>
</evidence>
<sequence>MIIGFVFSWFLMARVSYYEVRALCCSLVGDSFSIEIYQFSSKNNFTLWLLGRLNNVVLEDQEDRFEWIWNKNGNFLVKSVYEHLAKYDRGEKSETELES</sequence>
<organism evidence="2 3">
    <name type="scientific">Setaria viridis</name>
    <name type="common">Green bristlegrass</name>
    <name type="synonym">Setaria italica subsp. viridis</name>
    <dbReference type="NCBI Taxonomy" id="4556"/>
    <lineage>
        <taxon>Eukaryota</taxon>
        <taxon>Viridiplantae</taxon>
        <taxon>Streptophyta</taxon>
        <taxon>Embryophyta</taxon>
        <taxon>Tracheophyta</taxon>
        <taxon>Spermatophyta</taxon>
        <taxon>Magnoliopsida</taxon>
        <taxon>Liliopsida</taxon>
        <taxon>Poales</taxon>
        <taxon>Poaceae</taxon>
        <taxon>PACMAD clade</taxon>
        <taxon>Panicoideae</taxon>
        <taxon>Panicodae</taxon>
        <taxon>Paniceae</taxon>
        <taxon>Cenchrinae</taxon>
        <taxon>Setaria</taxon>
    </lineage>
</organism>
<name>A0A4U6US97_SETVI</name>
<evidence type="ECO:0000313" key="3">
    <source>
        <dbReference type="Proteomes" id="UP000298652"/>
    </source>
</evidence>
<feature type="signal peptide" evidence="1">
    <location>
        <begin position="1"/>
        <end position="22"/>
    </location>
</feature>
<dbReference type="AlphaFoldDB" id="A0A4U6US97"/>
<feature type="chain" id="PRO_5020806524" evidence="1">
    <location>
        <begin position="23"/>
        <end position="99"/>
    </location>
</feature>
<proteinExistence type="predicted"/>
<reference evidence="2" key="1">
    <citation type="submission" date="2019-03" db="EMBL/GenBank/DDBJ databases">
        <title>WGS assembly of Setaria viridis.</title>
        <authorList>
            <person name="Huang P."/>
            <person name="Jenkins J."/>
            <person name="Grimwood J."/>
            <person name="Barry K."/>
            <person name="Healey A."/>
            <person name="Mamidi S."/>
            <person name="Sreedasyam A."/>
            <person name="Shu S."/>
            <person name="Feldman M."/>
            <person name="Wu J."/>
            <person name="Yu Y."/>
            <person name="Chen C."/>
            <person name="Johnson J."/>
            <person name="Rokhsar D."/>
            <person name="Baxter I."/>
            <person name="Schmutz J."/>
            <person name="Brutnell T."/>
            <person name="Kellogg E."/>
        </authorList>
    </citation>
    <scope>NUCLEOTIDE SEQUENCE [LARGE SCALE GENOMIC DNA]</scope>
</reference>
<dbReference type="Gramene" id="TKW17443">
    <property type="protein sequence ID" value="TKW17443"/>
    <property type="gene ID" value="SEVIR_5G366800v2"/>
</dbReference>
<protein>
    <submittedName>
        <fullName evidence="2">Uncharacterized protein</fullName>
    </submittedName>
</protein>
<keyword evidence="3" id="KW-1185">Reference proteome</keyword>
<gene>
    <name evidence="2" type="ORF">SEVIR_5G366800v2</name>
</gene>
<evidence type="ECO:0000313" key="2">
    <source>
        <dbReference type="EMBL" id="TKW17443.1"/>
    </source>
</evidence>